<dbReference type="EMBL" id="JAVRRD010000017">
    <property type="protein sequence ID" value="KAK5050481.1"/>
    <property type="molecule type" value="Genomic_DNA"/>
</dbReference>
<comment type="caution">
    <text evidence="2">The sequence shown here is derived from an EMBL/GenBank/DDBJ whole genome shotgun (WGS) entry which is preliminary data.</text>
</comment>
<dbReference type="InterPro" id="IPR029063">
    <property type="entry name" value="SAM-dependent_MTases_sf"/>
</dbReference>
<keyword evidence="3" id="KW-1185">Reference proteome</keyword>
<evidence type="ECO:0000313" key="2">
    <source>
        <dbReference type="EMBL" id="KAK5050481.1"/>
    </source>
</evidence>
<dbReference type="RefSeq" id="XP_064705067.1">
    <property type="nucleotide sequence ID" value="XM_064847346.1"/>
</dbReference>
<organism evidence="2 3">
    <name type="scientific">Exophiala bonariae</name>
    <dbReference type="NCBI Taxonomy" id="1690606"/>
    <lineage>
        <taxon>Eukaryota</taxon>
        <taxon>Fungi</taxon>
        <taxon>Dikarya</taxon>
        <taxon>Ascomycota</taxon>
        <taxon>Pezizomycotina</taxon>
        <taxon>Eurotiomycetes</taxon>
        <taxon>Chaetothyriomycetidae</taxon>
        <taxon>Chaetothyriales</taxon>
        <taxon>Herpotrichiellaceae</taxon>
        <taxon>Exophiala</taxon>
    </lineage>
</organism>
<dbReference type="Pfam" id="PF05050">
    <property type="entry name" value="Methyltransf_21"/>
    <property type="match status" value="1"/>
</dbReference>
<accession>A0AAV9N9S1</accession>
<dbReference type="AlphaFoldDB" id="A0AAV9N9S1"/>
<feature type="domain" description="Methyltransferase FkbM" evidence="1">
    <location>
        <begin position="90"/>
        <end position="202"/>
    </location>
</feature>
<dbReference type="GeneID" id="89971945"/>
<gene>
    <name evidence="2" type="ORF">LTR84_003762</name>
</gene>
<protein>
    <recommendedName>
        <fullName evidence="1">Methyltransferase FkbM domain-containing protein</fullName>
    </recommendedName>
</protein>
<sequence>MATHKTMICSLVLILVGIILLASNHHYVLLPTPRKVSVSSGSDQSGVKPRYIFVDLGANAADSLEVFLGHDGAKYSYDFPRPEWATYEQADIYLFEANPHFNRALVKAKERYSAIGMNINIFPSTVVDIRDGTRTFFLDTINDANDFWGSSIYANHPDAIGSKSNGTELTSINISRWLLMNTLPRDFVVVKMDIEGAEYEIVPHMAEMGVSLVMDYLLIEWHSHVPEDIDLSDTRAKAAMERLKAGGVNMPEYDSAS</sequence>
<evidence type="ECO:0000259" key="1">
    <source>
        <dbReference type="Pfam" id="PF05050"/>
    </source>
</evidence>
<dbReference type="Gene3D" id="3.40.50.150">
    <property type="entry name" value="Vaccinia Virus protein VP39"/>
    <property type="match status" value="1"/>
</dbReference>
<dbReference type="InterPro" id="IPR006342">
    <property type="entry name" value="FkbM_mtfrase"/>
</dbReference>
<name>A0AAV9N9S1_9EURO</name>
<reference evidence="2 3" key="1">
    <citation type="submission" date="2023-08" db="EMBL/GenBank/DDBJ databases">
        <title>Black Yeasts Isolated from many extreme environments.</title>
        <authorList>
            <person name="Coleine C."/>
            <person name="Stajich J.E."/>
            <person name="Selbmann L."/>
        </authorList>
    </citation>
    <scope>NUCLEOTIDE SEQUENCE [LARGE SCALE GENOMIC DNA]</scope>
    <source>
        <strain evidence="2 3">CCFEE 5792</strain>
    </source>
</reference>
<dbReference type="Proteomes" id="UP001358417">
    <property type="component" value="Unassembled WGS sequence"/>
</dbReference>
<evidence type="ECO:0000313" key="3">
    <source>
        <dbReference type="Proteomes" id="UP001358417"/>
    </source>
</evidence>
<dbReference type="SUPFAM" id="SSF53335">
    <property type="entry name" value="S-adenosyl-L-methionine-dependent methyltransferases"/>
    <property type="match status" value="1"/>
</dbReference>
<proteinExistence type="predicted"/>